<evidence type="ECO:0000313" key="5">
    <source>
        <dbReference type="Proteomes" id="UP000283513"/>
    </source>
</evidence>
<evidence type="ECO:0000256" key="1">
    <source>
        <dbReference type="SAM" id="MobiDB-lite"/>
    </source>
</evidence>
<accession>A0A3R6LRG0</accession>
<organism evidence="4 6">
    <name type="scientific">Roseburia intestinalis</name>
    <dbReference type="NCBI Taxonomy" id="166486"/>
    <lineage>
        <taxon>Bacteria</taxon>
        <taxon>Bacillati</taxon>
        <taxon>Bacillota</taxon>
        <taxon>Clostridia</taxon>
        <taxon>Lachnospirales</taxon>
        <taxon>Lachnospiraceae</taxon>
        <taxon>Roseburia</taxon>
    </lineage>
</organism>
<evidence type="ECO:0000313" key="3">
    <source>
        <dbReference type="EMBL" id="RHC18574.1"/>
    </source>
</evidence>
<gene>
    <name evidence="3" type="ORF">DW856_06415</name>
    <name evidence="2" type="ORF">DW927_11140</name>
    <name evidence="4" type="ORF">DWZ31_13110</name>
</gene>
<feature type="compositionally biased region" description="Low complexity" evidence="1">
    <location>
        <begin position="203"/>
        <end position="215"/>
    </location>
</feature>
<reference evidence="5 6" key="1">
    <citation type="submission" date="2018-08" db="EMBL/GenBank/DDBJ databases">
        <title>A genome reference for cultivated species of the human gut microbiota.</title>
        <authorList>
            <person name="Zou Y."/>
            <person name="Xue W."/>
            <person name="Luo G."/>
        </authorList>
    </citation>
    <scope>NUCLEOTIDE SEQUENCE [LARGE SCALE GENOMIC DNA]</scope>
    <source>
        <strain evidence="4 6">AF31-21AC</strain>
        <strain evidence="3 5">AM37-1AC</strain>
        <strain evidence="2 7">AM43-11</strain>
    </source>
</reference>
<proteinExistence type="predicted"/>
<dbReference type="Proteomes" id="UP000284465">
    <property type="component" value="Unassembled WGS sequence"/>
</dbReference>
<dbReference type="Proteomes" id="UP000283513">
    <property type="component" value="Unassembled WGS sequence"/>
</dbReference>
<dbReference type="Proteomes" id="UP000283586">
    <property type="component" value="Unassembled WGS sequence"/>
</dbReference>
<evidence type="ECO:0000313" key="7">
    <source>
        <dbReference type="Proteomes" id="UP000284465"/>
    </source>
</evidence>
<feature type="region of interest" description="Disordered" evidence="1">
    <location>
        <begin position="193"/>
        <end position="215"/>
    </location>
</feature>
<dbReference type="AlphaFoldDB" id="A0A3R6LRG0"/>
<dbReference type="EMBL" id="QSFP01000012">
    <property type="protein sequence ID" value="RHA66455.1"/>
    <property type="molecule type" value="Genomic_DNA"/>
</dbReference>
<name>A0A3R6LRG0_9FIRM</name>
<sequence length="250" mass="27074">MIFKEVFLMANTAYVGAGTTLGTSYYMRRFYASNADARTTTSRSNLTNSTLTGADSHALRRAIRSLGSFTYDDDNEINIKNSVSAFISTYNNMINSSGASDDRTVKNTQKNLKNLTAEYESQLDKIGITVKDNGTLESRSSLFGSADISKFESLFSADSEYMQRVNSYARRFENRSSILTQIEYNDALAKRNAKKQASSSVPDGTTGTTDSADTGSTAVNALNIASVTPVTADLNTLLNTGIGSNVNVIL</sequence>
<evidence type="ECO:0000313" key="6">
    <source>
        <dbReference type="Proteomes" id="UP000283586"/>
    </source>
</evidence>
<comment type="caution">
    <text evidence="4">The sequence shown here is derived from an EMBL/GenBank/DDBJ whole genome shotgun (WGS) entry which is preliminary data.</text>
</comment>
<protein>
    <recommendedName>
        <fullName evidence="8">Flagellar hook-associated protein 2 C-terminal domain-containing protein</fullName>
    </recommendedName>
</protein>
<dbReference type="EMBL" id="QSHO01000004">
    <property type="protein sequence ID" value="RHC18574.1"/>
    <property type="molecule type" value="Genomic_DNA"/>
</dbReference>
<evidence type="ECO:0008006" key="8">
    <source>
        <dbReference type="Google" id="ProtNLM"/>
    </source>
</evidence>
<evidence type="ECO:0000313" key="2">
    <source>
        <dbReference type="EMBL" id="RHA66455.1"/>
    </source>
</evidence>
<evidence type="ECO:0000313" key="4">
    <source>
        <dbReference type="EMBL" id="RHN06355.1"/>
    </source>
</evidence>
<dbReference type="EMBL" id="QRQN01000016">
    <property type="protein sequence ID" value="RHN06355.1"/>
    <property type="molecule type" value="Genomic_DNA"/>
</dbReference>